<name>A0A1H0BDH8_9EURY</name>
<dbReference type="InterPro" id="IPR012349">
    <property type="entry name" value="Split_barrel_FMN-bd"/>
</dbReference>
<dbReference type="AlphaFoldDB" id="A0A1H0BDH8"/>
<dbReference type="Gene3D" id="2.30.110.10">
    <property type="entry name" value="Electron Transport, Fmn-binding Protein, Chain A"/>
    <property type="match status" value="1"/>
</dbReference>
<evidence type="ECO:0000313" key="2">
    <source>
        <dbReference type="Proteomes" id="UP000199370"/>
    </source>
</evidence>
<dbReference type="Proteomes" id="UP000199370">
    <property type="component" value="Unassembled WGS sequence"/>
</dbReference>
<organism evidence="1 2">
    <name type="scientific">Haloarchaeobius iranensis</name>
    <dbReference type="NCBI Taxonomy" id="996166"/>
    <lineage>
        <taxon>Archaea</taxon>
        <taxon>Methanobacteriati</taxon>
        <taxon>Methanobacteriota</taxon>
        <taxon>Stenosarchaea group</taxon>
        <taxon>Halobacteria</taxon>
        <taxon>Halobacteriales</taxon>
        <taxon>Halorubellaceae</taxon>
        <taxon>Haloarchaeobius</taxon>
    </lineage>
</organism>
<evidence type="ECO:0000313" key="1">
    <source>
        <dbReference type="EMBL" id="SDN43651.1"/>
    </source>
</evidence>
<dbReference type="RefSeq" id="WP_217639184.1">
    <property type="nucleotide sequence ID" value="NZ_FNIA01000038.1"/>
</dbReference>
<keyword evidence="2" id="KW-1185">Reference proteome</keyword>
<proteinExistence type="predicted"/>
<gene>
    <name evidence="1" type="ORF">SAMN05192554_1383</name>
</gene>
<dbReference type="STRING" id="996166.SAMN05192554_1383"/>
<protein>
    <submittedName>
        <fullName evidence="1">Uncharacterized protein</fullName>
    </submittedName>
</protein>
<dbReference type="EMBL" id="FNIA01000038">
    <property type="protein sequence ID" value="SDN43651.1"/>
    <property type="molecule type" value="Genomic_DNA"/>
</dbReference>
<accession>A0A1H0BDH8</accession>
<sequence length="59" mass="6415">MLAPCDDGHAGGVHALWEKYDQYATHDLSTAPLIRIDPGHVRSWGRLDGRPSRTESGSG</sequence>
<reference evidence="1 2" key="1">
    <citation type="submission" date="2016-10" db="EMBL/GenBank/DDBJ databases">
        <authorList>
            <person name="de Groot N.N."/>
        </authorList>
    </citation>
    <scope>NUCLEOTIDE SEQUENCE [LARGE SCALE GENOMIC DNA]</scope>
    <source>
        <strain evidence="2">EB21,IBRC-M 10013,KCTC 4048</strain>
    </source>
</reference>